<accession>A0AAV2BR93</accession>
<organism evidence="1 2">
    <name type="scientific">Larinioides sclopetarius</name>
    <dbReference type="NCBI Taxonomy" id="280406"/>
    <lineage>
        <taxon>Eukaryota</taxon>
        <taxon>Metazoa</taxon>
        <taxon>Ecdysozoa</taxon>
        <taxon>Arthropoda</taxon>
        <taxon>Chelicerata</taxon>
        <taxon>Arachnida</taxon>
        <taxon>Araneae</taxon>
        <taxon>Araneomorphae</taxon>
        <taxon>Entelegynae</taxon>
        <taxon>Araneoidea</taxon>
        <taxon>Araneidae</taxon>
        <taxon>Larinioides</taxon>
    </lineage>
</organism>
<keyword evidence="2" id="KW-1185">Reference proteome</keyword>
<dbReference type="AlphaFoldDB" id="A0AAV2BR93"/>
<comment type="caution">
    <text evidence="1">The sequence shown here is derived from an EMBL/GenBank/DDBJ whole genome shotgun (WGS) entry which is preliminary data.</text>
</comment>
<gene>
    <name evidence="1" type="ORF">LARSCL_LOCUS21009</name>
</gene>
<sequence>MAFHWPPVQKVAGPPLDDVMRMDATMKTGVSMDSFLTKSCCQTVRDRILHAWSNVRSSVALDVFLIQYWKMFRLEDFWTGPGQVFDHAYLSGL</sequence>
<evidence type="ECO:0000313" key="2">
    <source>
        <dbReference type="Proteomes" id="UP001497382"/>
    </source>
</evidence>
<protein>
    <submittedName>
        <fullName evidence="1">Uncharacterized protein</fullName>
    </submittedName>
</protein>
<proteinExistence type="predicted"/>
<name>A0AAV2BR93_9ARAC</name>
<dbReference type="EMBL" id="CAXIEN010000476">
    <property type="protein sequence ID" value="CAL1298811.1"/>
    <property type="molecule type" value="Genomic_DNA"/>
</dbReference>
<dbReference type="Proteomes" id="UP001497382">
    <property type="component" value="Unassembled WGS sequence"/>
</dbReference>
<evidence type="ECO:0000313" key="1">
    <source>
        <dbReference type="EMBL" id="CAL1298811.1"/>
    </source>
</evidence>
<reference evidence="1 2" key="1">
    <citation type="submission" date="2024-04" db="EMBL/GenBank/DDBJ databases">
        <authorList>
            <person name="Rising A."/>
            <person name="Reimegard J."/>
            <person name="Sonavane S."/>
            <person name="Akerstrom W."/>
            <person name="Nylinder S."/>
            <person name="Hedman E."/>
            <person name="Kallberg Y."/>
        </authorList>
    </citation>
    <scope>NUCLEOTIDE SEQUENCE [LARGE SCALE GENOMIC DNA]</scope>
</reference>